<proteinExistence type="predicted"/>
<feature type="domain" description="EamA" evidence="2">
    <location>
        <begin position="160"/>
        <end position="298"/>
    </location>
</feature>
<dbReference type="InterPro" id="IPR000620">
    <property type="entry name" value="EamA_dom"/>
</dbReference>
<name>A0ABW5C475_9PROT</name>
<feature type="transmembrane region" description="Helical" evidence="1">
    <location>
        <begin position="71"/>
        <end position="91"/>
    </location>
</feature>
<feature type="transmembrane region" description="Helical" evidence="1">
    <location>
        <begin position="124"/>
        <end position="144"/>
    </location>
</feature>
<keyword evidence="1" id="KW-0812">Transmembrane</keyword>
<feature type="transmembrane region" description="Helical" evidence="1">
    <location>
        <begin position="284"/>
        <end position="300"/>
    </location>
</feature>
<keyword evidence="4" id="KW-1185">Reference proteome</keyword>
<keyword evidence="1" id="KW-1133">Transmembrane helix</keyword>
<evidence type="ECO:0000313" key="3">
    <source>
        <dbReference type="EMBL" id="MFD2232185.1"/>
    </source>
</evidence>
<dbReference type="SUPFAM" id="SSF103481">
    <property type="entry name" value="Multidrug resistance efflux transporter EmrE"/>
    <property type="match status" value="2"/>
</dbReference>
<dbReference type="RefSeq" id="WP_377313294.1">
    <property type="nucleotide sequence ID" value="NZ_JBHUIY010000001.1"/>
</dbReference>
<dbReference type="EMBL" id="JBHUIY010000001">
    <property type="protein sequence ID" value="MFD2232185.1"/>
    <property type="molecule type" value="Genomic_DNA"/>
</dbReference>
<accession>A0ABW5C475</accession>
<sequence>MGWLLGWPLLTVAAAAAQTARNAMQRDLTGRLGTVGATHVRFLFGAPFALLFLGGLVLASGEAPPLPPASFWGWVVAGALTQVLATALMLATMSRRSFVVSTAYIKTEPVQVALFGLVLLGDPLRLSTALAIGLATLGVILLARRGDGAAADRRDGLTAAGLGLGAAALFALSAVGFRGAVTSLPHADLLTAAAVTLAAALTLQAAALSLYLLWRQRATLVALLRLWRPSLLAGLMGALASQFWFLAFAQTSAANVRTLALIEVPFAQFVALRAFRQRPSRRDSLGILLIVFGCLLLLHSEMN</sequence>
<feature type="transmembrane region" description="Helical" evidence="1">
    <location>
        <begin position="40"/>
        <end position="59"/>
    </location>
</feature>
<evidence type="ECO:0000259" key="2">
    <source>
        <dbReference type="Pfam" id="PF00892"/>
    </source>
</evidence>
<feature type="transmembrane region" description="Helical" evidence="1">
    <location>
        <begin position="254"/>
        <end position="272"/>
    </location>
</feature>
<gene>
    <name evidence="3" type="ORF">ACFSNB_00040</name>
</gene>
<feature type="transmembrane region" description="Helical" evidence="1">
    <location>
        <begin position="189"/>
        <end position="214"/>
    </location>
</feature>
<dbReference type="InterPro" id="IPR037185">
    <property type="entry name" value="EmrE-like"/>
</dbReference>
<dbReference type="Pfam" id="PF00892">
    <property type="entry name" value="EamA"/>
    <property type="match status" value="2"/>
</dbReference>
<evidence type="ECO:0000313" key="4">
    <source>
        <dbReference type="Proteomes" id="UP001597296"/>
    </source>
</evidence>
<dbReference type="PANTHER" id="PTHR22911:SF137">
    <property type="entry name" value="SOLUTE CARRIER FAMILY 35 MEMBER G2-RELATED"/>
    <property type="match status" value="1"/>
</dbReference>
<evidence type="ECO:0000256" key="1">
    <source>
        <dbReference type="SAM" id="Phobius"/>
    </source>
</evidence>
<reference evidence="4" key="1">
    <citation type="journal article" date="2019" name="Int. J. Syst. Evol. Microbiol.">
        <title>The Global Catalogue of Microorganisms (GCM) 10K type strain sequencing project: providing services to taxonomists for standard genome sequencing and annotation.</title>
        <authorList>
            <consortium name="The Broad Institute Genomics Platform"/>
            <consortium name="The Broad Institute Genome Sequencing Center for Infectious Disease"/>
            <person name="Wu L."/>
            <person name="Ma J."/>
        </authorList>
    </citation>
    <scope>NUCLEOTIDE SEQUENCE [LARGE SCALE GENOMIC DNA]</scope>
    <source>
        <strain evidence="4">KCTC 15012</strain>
    </source>
</reference>
<protein>
    <submittedName>
        <fullName evidence="3">EamA family transporter</fullName>
    </submittedName>
</protein>
<organism evidence="3 4">
    <name type="scientific">Phaeospirillum tilakii</name>
    <dbReference type="NCBI Taxonomy" id="741673"/>
    <lineage>
        <taxon>Bacteria</taxon>
        <taxon>Pseudomonadati</taxon>
        <taxon>Pseudomonadota</taxon>
        <taxon>Alphaproteobacteria</taxon>
        <taxon>Rhodospirillales</taxon>
        <taxon>Rhodospirillaceae</taxon>
        <taxon>Phaeospirillum</taxon>
    </lineage>
</organism>
<keyword evidence="1" id="KW-0472">Membrane</keyword>
<comment type="caution">
    <text evidence="3">The sequence shown here is derived from an EMBL/GenBank/DDBJ whole genome shotgun (WGS) entry which is preliminary data.</text>
</comment>
<feature type="domain" description="EamA" evidence="2">
    <location>
        <begin position="9"/>
        <end position="143"/>
    </location>
</feature>
<feature type="transmembrane region" description="Helical" evidence="1">
    <location>
        <begin position="156"/>
        <end position="177"/>
    </location>
</feature>
<dbReference type="Proteomes" id="UP001597296">
    <property type="component" value="Unassembled WGS sequence"/>
</dbReference>
<feature type="transmembrane region" description="Helical" evidence="1">
    <location>
        <begin position="226"/>
        <end position="248"/>
    </location>
</feature>
<dbReference type="PANTHER" id="PTHR22911">
    <property type="entry name" value="ACYL-MALONYL CONDENSING ENZYME-RELATED"/>
    <property type="match status" value="1"/>
</dbReference>